<sequence>MVNRITAEVINDNIFLSGDFVPVKVVLDIEEPIVINSLILTLLGYVITSAFSPQKQVESPSTLVPANDYYHRFLFRAFELNIDSKLNLEKGRYEIESRVEIPDKNTLCECKRAEVPEEAELVPQPTFLLPPSYTHETQNGDFIAVSYLVLPLANEDTLVDPMTGLDPKISYSPCQIRIRPAKTSIPPGFLTSEQMYLVEAQIPGELAWRMRVDAFGAEAVVLSLGLRLTACAFFRAYPMKDDGAISLTKHIRPGEMLNRDVSFSLGLSFPRRIAELPDTIKIRCQSVKVSLVEEVEYPKITSKDGKMLDSSSTLTDISLITSKVKTREILDEDLNEDVSFELYHVSQPEDHSGHQKHYIYQCPGEWFEVAVPQTLTTFATAVLSHQYKLVVDFVFLTIEEPLHRVSVSVESDVFINDDFAKKESY</sequence>
<comment type="caution">
    <text evidence="1">The sequence shown here is derived from an EMBL/GenBank/DDBJ whole genome shotgun (WGS) entry which is preliminary data.</text>
</comment>
<dbReference type="RefSeq" id="XP_024713065.1">
    <property type="nucleotide sequence ID" value="XM_024858978.1"/>
</dbReference>
<dbReference type="VEuPathDB" id="FungiDB:C7M61_003641"/>
<reference evidence="1 2" key="1">
    <citation type="submission" date="2018-03" db="EMBL/GenBank/DDBJ databases">
        <title>Candida pseudohaemulonii genome assembly and annotation.</title>
        <authorList>
            <person name="Munoz J.F."/>
            <person name="Gade L.G."/>
            <person name="Chow N.A."/>
            <person name="Litvintseva A.P."/>
            <person name="Loparev V.N."/>
            <person name="Cuomo C.A."/>
        </authorList>
    </citation>
    <scope>NUCLEOTIDE SEQUENCE [LARGE SCALE GENOMIC DNA]</scope>
    <source>
        <strain evidence="1 2">B12108</strain>
    </source>
</reference>
<evidence type="ECO:0000313" key="1">
    <source>
        <dbReference type="EMBL" id="PSK37214.1"/>
    </source>
</evidence>
<dbReference type="OrthoDB" id="4082847at2759"/>
<dbReference type="Proteomes" id="UP000241107">
    <property type="component" value="Unassembled WGS sequence"/>
</dbReference>
<dbReference type="AlphaFoldDB" id="A0A2P7YMM2"/>
<name>A0A2P7YMM2_9ASCO</name>
<dbReference type="GeneID" id="36567029"/>
<protein>
    <submittedName>
        <fullName evidence="1">Uncharacterized protein</fullName>
    </submittedName>
</protein>
<dbReference type="EMBL" id="PYFQ01000009">
    <property type="protein sequence ID" value="PSK37214.1"/>
    <property type="molecule type" value="Genomic_DNA"/>
</dbReference>
<accession>A0A2P7YMM2</accession>
<proteinExistence type="predicted"/>
<organism evidence="1 2">
    <name type="scientific">Candidozyma pseudohaemuli</name>
    <dbReference type="NCBI Taxonomy" id="418784"/>
    <lineage>
        <taxon>Eukaryota</taxon>
        <taxon>Fungi</taxon>
        <taxon>Dikarya</taxon>
        <taxon>Ascomycota</taxon>
        <taxon>Saccharomycotina</taxon>
        <taxon>Pichiomycetes</taxon>
        <taxon>Metschnikowiaceae</taxon>
        <taxon>Candidozyma</taxon>
    </lineage>
</organism>
<keyword evidence="2" id="KW-1185">Reference proteome</keyword>
<gene>
    <name evidence="1" type="ORF">C7M61_003641</name>
</gene>
<evidence type="ECO:0000313" key="2">
    <source>
        <dbReference type="Proteomes" id="UP000241107"/>
    </source>
</evidence>